<comment type="similarity">
    <text evidence="2 9 10">Belongs to the DNA mismatch repair MutS family.</text>
</comment>
<dbReference type="InterPro" id="IPR027417">
    <property type="entry name" value="P-loop_NTPase"/>
</dbReference>
<dbReference type="Pfam" id="PF05188">
    <property type="entry name" value="MutS_II"/>
    <property type="match status" value="1"/>
</dbReference>
<dbReference type="AlphaFoldDB" id="A0A1E4TJ93"/>
<keyword evidence="6 9" id="KW-0238">DNA-binding</keyword>
<dbReference type="SUPFAM" id="SSF48334">
    <property type="entry name" value="DNA repair protein MutS, domain III"/>
    <property type="match status" value="1"/>
</dbReference>
<feature type="compositionally biased region" description="Polar residues" evidence="11">
    <location>
        <begin position="82"/>
        <end position="94"/>
    </location>
</feature>
<evidence type="ECO:0000313" key="13">
    <source>
        <dbReference type="EMBL" id="ODV91803.1"/>
    </source>
</evidence>
<dbReference type="PIRSF" id="PIRSF037677">
    <property type="entry name" value="DNA_mis_repair_Msh6"/>
    <property type="match status" value="1"/>
</dbReference>
<dbReference type="SUPFAM" id="SSF52540">
    <property type="entry name" value="P-loop containing nucleoside triphosphate hydrolases"/>
    <property type="match status" value="1"/>
</dbReference>
<evidence type="ECO:0000256" key="6">
    <source>
        <dbReference type="ARBA" id="ARBA00023125"/>
    </source>
</evidence>
<evidence type="ECO:0000256" key="11">
    <source>
        <dbReference type="SAM" id="MobiDB-lite"/>
    </source>
</evidence>
<dbReference type="PANTHER" id="PTHR11361">
    <property type="entry name" value="DNA MISMATCH REPAIR PROTEIN MUTS FAMILY MEMBER"/>
    <property type="match status" value="1"/>
</dbReference>
<keyword evidence="3 9" id="KW-0547">Nucleotide-binding</keyword>
<keyword evidence="5 9" id="KW-0067">ATP-binding</keyword>
<protein>
    <recommendedName>
        <fullName evidence="9">DNA mismatch repair protein</fullName>
    </recommendedName>
</protein>
<dbReference type="GO" id="GO:0000710">
    <property type="term" value="P:meiotic mismatch repair"/>
    <property type="evidence" value="ECO:0007669"/>
    <property type="project" value="EnsemblFungi"/>
</dbReference>
<dbReference type="InterPro" id="IPR045076">
    <property type="entry name" value="MutS"/>
</dbReference>
<dbReference type="Pfam" id="PF01624">
    <property type="entry name" value="MutS_I"/>
    <property type="match status" value="1"/>
</dbReference>
<feature type="compositionally biased region" description="Basic and acidic residues" evidence="11">
    <location>
        <begin position="72"/>
        <end position="81"/>
    </location>
</feature>
<evidence type="ECO:0000256" key="2">
    <source>
        <dbReference type="ARBA" id="ARBA00006271"/>
    </source>
</evidence>
<dbReference type="Gene3D" id="3.40.50.300">
    <property type="entry name" value="P-loop containing nucleotide triphosphate hydrolases"/>
    <property type="match status" value="1"/>
</dbReference>
<keyword evidence="7 9" id="KW-0234">DNA repair</keyword>
<dbReference type="GO" id="GO:0140664">
    <property type="term" value="F:ATP-dependent DNA damage sensor activity"/>
    <property type="evidence" value="ECO:0007669"/>
    <property type="project" value="InterPro"/>
</dbReference>
<evidence type="ECO:0000256" key="7">
    <source>
        <dbReference type="ARBA" id="ARBA00023204"/>
    </source>
</evidence>
<dbReference type="GO" id="GO:0043111">
    <property type="term" value="P:replication fork arrest"/>
    <property type="evidence" value="ECO:0007669"/>
    <property type="project" value="EnsemblFungi"/>
</dbReference>
<dbReference type="InterPro" id="IPR036187">
    <property type="entry name" value="DNA_mismatch_repair_MutS_sf"/>
</dbReference>
<dbReference type="InterPro" id="IPR007861">
    <property type="entry name" value="DNA_mismatch_repair_MutS_clamp"/>
</dbReference>
<dbReference type="SMART" id="SM00533">
    <property type="entry name" value="MUTSd"/>
    <property type="match status" value="1"/>
</dbReference>
<reference evidence="14" key="1">
    <citation type="submission" date="2016-02" db="EMBL/GenBank/DDBJ databases">
        <title>Comparative genomics of biotechnologically important yeasts.</title>
        <authorList>
            <consortium name="DOE Joint Genome Institute"/>
            <person name="Riley R."/>
            <person name="Haridas S."/>
            <person name="Wolfe K.H."/>
            <person name="Lopes M.R."/>
            <person name="Hittinger C.T."/>
            <person name="Goker M."/>
            <person name="Salamov A."/>
            <person name="Wisecaver J."/>
            <person name="Long T.M."/>
            <person name="Aerts A.L."/>
            <person name="Barry K."/>
            <person name="Choi C."/>
            <person name="Clum A."/>
            <person name="Coughlan A.Y."/>
            <person name="Deshpande S."/>
            <person name="Douglass A.P."/>
            <person name="Hanson S.J."/>
            <person name="Klenk H.-P."/>
            <person name="Labutti K."/>
            <person name="Lapidus A."/>
            <person name="Lindquist E."/>
            <person name="Lipzen A."/>
            <person name="Meier-Kolthoff J.P."/>
            <person name="Ohm R.A."/>
            <person name="Otillar R.P."/>
            <person name="Pangilinan J."/>
            <person name="Peng Y."/>
            <person name="Rokas A."/>
            <person name="Rosa C.A."/>
            <person name="Scheuner C."/>
            <person name="Sibirny A.A."/>
            <person name="Slot J.C."/>
            <person name="Stielow J.B."/>
            <person name="Sun H."/>
            <person name="Kurtzman C.P."/>
            <person name="Blackwell M."/>
            <person name="Jeffries T.W."/>
            <person name="Grigoriev I.V."/>
        </authorList>
    </citation>
    <scope>NUCLEOTIDE SEQUENCE [LARGE SCALE GENOMIC DNA]</scope>
    <source>
        <strain evidence="14">NRRL Y-17796</strain>
    </source>
</reference>
<gene>
    <name evidence="13" type="ORF">CANCADRAFT_75812</name>
</gene>
<dbReference type="OrthoDB" id="10252754at2759"/>
<evidence type="ECO:0000256" key="5">
    <source>
        <dbReference type="ARBA" id="ARBA00022840"/>
    </source>
</evidence>
<dbReference type="SMART" id="SM00534">
    <property type="entry name" value="MUTSac"/>
    <property type="match status" value="1"/>
</dbReference>
<dbReference type="GO" id="GO:0016887">
    <property type="term" value="F:ATP hydrolysis activity"/>
    <property type="evidence" value="ECO:0007669"/>
    <property type="project" value="EnsemblFungi"/>
</dbReference>
<dbReference type="InterPro" id="IPR036678">
    <property type="entry name" value="MutS_con_dom_sf"/>
</dbReference>
<keyword evidence="14" id="KW-1185">Reference proteome</keyword>
<evidence type="ECO:0000256" key="4">
    <source>
        <dbReference type="ARBA" id="ARBA00022763"/>
    </source>
</evidence>
<dbReference type="Pfam" id="PF05192">
    <property type="entry name" value="MutS_III"/>
    <property type="match status" value="1"/>
</dbReference>
<evidence type="ECO:0000256" key="8">
    <source>
        <dbReference type="ARBA" id="ARBA00023242"/>
    </source>
</evidence>
<dbReference type="PANTHER" id="PTHR11361:SF148">
    <property type="entry name" value="DNA MISMATCH REPAIR PROTEIN MSH6"/>
    <property type="match status" value="1"/>
</dbReference>
<evidence type="ECO:0000256" key="10">
    <source>
        <dbReference type="RuleBase" id="RU003756"/>
    </source>
</evidence>
<feature type="domain" description="DNA mismatch repair proteins mutS family" evidence="12">
    <location>
        <begin position="961"/>
        <end position="977"/>
    </location>
</feature>
<keyword evidence="4 9" id="KW-0227">DNA damage</keyword>
<dbReference type="PROSITE" id="PS00486">
    <property type="entry name" value="DNA_MISMATCH_REPAIR_2"/>
    <property type="match status" value="1"/>
</dbReference>
<dbReference type="FunFam" id="3.40.1170.10:FF:000002">
    <property type="entry name" value="DNA mismatch repair protein"/>
    <property type="match status" value="1"/>
</dbReference>
<evidence type="ECO:0000256" key="9">
    <source>
        <dbReference type="PIRNR" id="PIRNR037677"/>
    </source>
</evidence>
<dbReference type="EMBL" id="KV453841">
    <property type="protein sequence ID" value="ODV91803.1"/>
    <property type="molecule type" value="Genomic_DNA"/>
</dbReference>
<dbReference type="Pfam" id="PF05190">
    <property type="entry name" value="MutS_IV"/>
    <property type="match status" value="1"/>
</dbReference>
<dbReference type="Pfam" id="PF00488">
    <property type="entry name" value="MutS_V"/>
    <property type="match status" value="1"/>
</dbReference>
<dbReference type="GO" id="GO:0005524">
    <property type="term" value="F:ATP binding"/>
    <property type="evidence" value="ECO:0007669"/>
    <property type="project" value="UniProtKB-UniRule"/>
</dbReference>
<dbReference type="InterPro" id="IPR007860">
    <property type="entry name" value="DNA_mmatch_repair_MutS_con_dom"/>
</dbReference>
<organism evidence="13 14">
    <name type="scientific">Tortispora caseinolytica NRRL Y-17796</name>
    <dbReference type="NCBI Taxonomy" id="767744"/>
    <lineage>
        <taxon>Eukaryota</taxon>
        <taxon>Fungi</taxon>
        <taxon>Dikarya</taxon>
        <taxon>Ascomycota</taxon>
        <taxon>Saccharomycotina</taxon>
        <taxon>Trigonopsidomycetes</taxon>
        <taxon>Trigonopsidales</taxon>
        <taxon>Trigonopsidaceae</taxon>
        <taxon>Tortispora</taxon>
    </lineage>
</organism>
<dbReference type="Proteomes" id="UP000095023">
    <property type="component" value="Unassembled WGS sequence"/>
</dbReference>
<sequence>MARSSLKAKPRDANQPSITSFFSKLKTPVKPKLNDTPIPVSVAAETQNDIPTPSSEARNDNNSATDPQSSPLKERRSEHRQSISPVSELTTVHLQSPPPTSPDASDEEPAVQVNKRRRVVDSDDEDEYKQTSSDASDSDASDGDFAPADTRSPVPAKKARSTSSSIAKYSSGTSYTASPAKPTHSPKPTPKRDFEKTNEERYSWLLDVRDADKNPVGHKDYDPRTLYIPPSAWSKFTPFEKQYWEIKSKMWNTVVFFKKGKFYELYENDAEIASSKFDLKLAGGGRANMRLCGVPEMSFDYWASSFIAQGYKVARVDQKESLLAKEMRDSKSGSKEDKIVKRELKCVLTGGTLVDSAMISDDLAIYCMAIKEILRPTSGPVIGLCIVDTATGMFQIAEFEDDMNYTRFETILAQVRPKELLLEKNGLSKAALHIIKNNTSTGVIYNYLKPITEFWTAQITEEELARAKYFESKDQDDRSNWPAAIKSVLNGKEAAMSAIGALLWYLRTLNIDEQLVSIGNFSAYDPLVKANNMVLDGQSLQNLEIFVNCFDGSETGTLFQFINRCTTSFGKRMLRNWLCRPLYSISHINARLDSIDQLIEDYTLQESVERLLVSLPDLERLLSRIHALSCKPKDFLRVIEGLEQIAVNMQKIKEHDLRGELRTVVDSMPNLDSDLEPWVDAFDRQKLLNEGIIIPREGFEPDFDASLGVIKEIEVRLRDQLREYRRMLKSQDLIFKDSGKEIYLIEVPVKLASSVPKDWLQMGATAKTKRFWSPEVRLLARELMEAREVHKIKEMGIQNKLYEMFATKYDTWISAVNVVAKIDCLLSISKASSGLGVPSCRPEFVDEERSVLEFNELRHPCICSNTEFIPNDIALGGSNAKLNLLTGANAAGKSTILRMTCIAVILAQMGCYVPAESCRMTPVDRIMTRLGANDNILAGQSTFYVELAETKKILADATDRTLLVIDELGRGGSSFDGFAIAESVLHHIATHIGSLGFFATHYGTLGTSFEDHPEVESKRMAILVNEDQRSVTFLYKLENGVSPGSFGMHVASMCGISHEIVDYAAEAAKTMEHTSKVLAKTSTEKVMPLGIFSDLRYFADAETCNSRSLITFFDQVSNVLSSRS</sequence>
<dbReference type="NCBIfam" id="NF003810">
    <property type="entry name" value="PRK05399.1"/>
    <property type="match status" value="1"/>
</dbReference>
<evidence type="ECO:0000313" key="14">
    <source>
        <dbReference type="Proteomes" id="UP000095023"/>
    </source>
</evidence>
<dbReference type="GO" id="GO:0032138">
    <property type="term" value="F:single base insertion or deletion binding"/>
    <property type="evidence" value="ECO:0007669"/>
    <property type="project" value="EnsemblFungi"/>
</dbReference>
<evidence type="ECO:0000259" key="12">
    <source>
        <dbReference type="PROSITE" id="PS00486"/>
    </source>
</evidence>
<dbReference type="Gene3D" id="3.30.420.110">
    <property type="entry name" value="MutS, connector domain"/>
    <property type="match status" value="1"/>
</dbReference>
<dbReference type="InterPro" id="IPR000432">
    <property type="entry name" value="DNA_mismatch_repair_MutS_C"/>
</dbReference>
<feature type="compositionally biased region" description="Polar residues" evidence="11">
    <location>
        <begin position="161"/>
        <end position="177"/>
    </location>
</feature>
<dbReference type="Gene3D" id="1.10.1420.10">
    <property type="match status" value="2"/>
</dbReference>
<comment type="subcellular location">
    <subcellularLocation>
        <location evidence="1">Nucleus</location>
    </subcellularLocation>
</comment>
<dbReference type="GO" id="GO:0043570">
    <property type="term" value="P:maintenance of DNA repeat elements"/>
    <property type="evidence" value="ECO:0007669"/>
    <property type="project" value="EnsemblFungi"/>
</dbReference>
<dbReference type="InterPro" id="IPR017261">
    <property type="entry name" value="DNA_mismatch_repair_MutS/MSH"/>
</dbReference>
<name>A0A1E4TJ93_9ASCO</name>
<dbReference type="GO" id="GO:0036297">
    <property type="term" value="P:interstrand cross-link repair"/>
    <property type="evidence" value="ECO:0007669"/>
    <property type="project" value="EnsemblFungi"/>
</dbReference>
<dbReference type="SUPFAM" id="SSF55271">
    <property type="entry name" value="DNA repair protein MutS, domain I"/>
    <property type="match status" value="1"/>
</dbReference>
<dbReference type="FunFam" id="3.40.50.300:FF:000771">
    <property type="entry name" value="DNA mismatch repair protein"/>
    <property type="match status" value="1"/>
</dbReference>
<dbReference type="FunFam" id="1.10.1420.10:FF:000019">
    <property type="entry name" value="DNA mismatch repair protein"/>
    <property type="match status" value="1"/>
</dbReference>
<proteinExistence type="inferred from homology"/>
<keyword evidence="8" id="KW-0539">Nucleus</keyword>
<dbReference type="SUPFAM" id="SSF53150">
    <property type="entry name" value="DNA repair protein MutS, domain II"/>
    <property type="match status" value="1"/>
</dbReference>
<dbReference type="GO" id="GO:0032301">
    <property type="term" value="C:MutSalpha complex"/>
    <property type="evidence" value="ECO:0007669"/>
    <property type="project" value="EnsemblFungi"/>
</dbReference>
<dbReference type="GO" id="GO:0032137">
    <property type="term" value="F:guanine/thymine mispair binding"/>
    <property type="evidence" value="ECO:0007669"/>
    <property type="project" value="EnsemblFungi"/>
</dbReference>
<evidence type="ECO:0000256" key="3">
    <source>
        <dbReference type="ARBA" id="ARBA00022741"/>
    </source>
</evidence>
<dbReference type="GO" id="GO:0000400">
    <property type="term" value="F:four-way junction DNA binding"/>
    <property type="evidence" value="ECO:0007669"/>
    <property type="project" value="EnsemblFungi"/>
</dbReference>
<dbReference type="Gene3D" id="3.40.1170.10">
    <property type="entry name" value="DNA repair protein MutS, domain I"/>
    <property type="match status" value="1"/>
</dbReference>
<evidence type="ECO:0000256" key="1">
    <source>
        <dbReference type="ARBA" id="ARBA00004123"/>
    </source>
</evidence>
<dbReference type="InterPro" id="IPR007695">
    <property type="entry name" value="DNA_mismatch_repair_MutS-lik_N"/>
</dbReference>
<dbReference type="InterPro" id="IPR007696">
    <property type="entry name" value="DNA_mismatch_repair_MutS_core"/>
</dbReference>
<feature type="compositionally biased region" description="Polar residues" evidence="11">
    <location>
        <begin position="44"/>
        <end position="71"/>
    </location>
</feature>
<feature type="region of interest" description="Disordered" evidence="11">
    <location>
        <begin position="1"/>
        <end position="196"/>
    </location>
</feature>
<comment type="function">
    <text evidence="9 10">Component of the post-replicative DNA mismatch repair system (MMR).</text>
</comment>
<accession>A0A1E4TJ93</accession>
<dbReference type="InterPro" id="IPR016151">
    <property type="entry name" value="DNA_mismatch_repair_MutS_N"/>
</dbReference>